<sequence length="100" mass="11401">FVRLVSFTHGNHERDHSIHLRRILLGFHFILRLSDDLPLLDIAEIATSPLQLEIQGRSVDFCREGIVRNSDIRDHPAKNRLVLLKLGDLGSQFIDPAVII</sequence>
<keyword evidence="2" id="KW-1185">Reference proteome</keyword>
<evidence type="ECO:0000313" key="1">
    <source>
        <dbReference type="EMBL" id="GMR50524.1"/>
    </source>
</evidence>
<proteinExistence type="predicted"/>
<accession>A0AAN5CTX2</accession>
<dbReference type="AlphaFoldDB" id="A0AAN5CTX2"/>
<evidence type="ECO:0000313" key="2">
    <source>
        <dbReference type="Proteomes" id="UP001328107"/>
    </source>
</evidence>
<organism evidence="1 2">
    <name type="scientific">Pristionchus mayeri</name>
    <dbReference type="NCBI Taxonomy" id="1317129"/>
    <lineage>
        <taxon>Eukaryota</taxon>
        <taxon>Metazoa</taxon>
        <taxon>Ecdysozoa</taxon>
        <taxon>Nematoda</taxon>
        <taxon>Chromadorea</taxon>
        <taxon>Rhabditida</taxon>
        <taxon>Rhabditina</taxon>
        <taxon>Diplogasteromorpha</taxon>
        <taxon>Diplogasteroidea</taxon>
        <taxon>Neodiplogasteridae</taxon>
        <taxon>Pristionchus</taxon>
    </lineage>
</organism>
<reference evidence="2" key="1">
    <citation type="submission" date="2022-10" db="EMBL/GenBank/DDBJ databases">
        <title>Genome assembly of Pristionchus species.</title>
        <authorList>
            <person name="Yoshida K."/>
            <person name="Sommer R.J."/>
        </authorList>
    </citation>
    <scope>NUCLEOTIDE SEQUENCE [LARGE SCALE GENOMIC DNA]</scope>
    <source>
        <strain evidence="2">RS5460</strain>
    </source>
</reference>
<comment type="caution">
    <text evidence="1">The sequence shown here is derived from an EMBL/GenBank/DDBJ whole genome shotgun (WGS) entry which is preliminary data.</text>
</comment>
<dbReference type="EMBL" id="BTRK01000004">
    <property type="protein sequence ID" value="GMR50524.1"/>
    <property type="molecule type" value="Genomic_DNA"/>
</dbReference>
<protein>
    <submittedName>
        <fullName evidence="1">Uncharacterized protein</fullName>
    </submittedName>
</protein>
<feature type="non-terminal residue" evidence="1">
    <location>
        <position position="1"/>
    </location>
</feature>
<feature type="non-terminal residue" evidence="1">
    <location>
        <position position="100"/>
    </location>
</feature>
<dbReference type="Proteomes" id="UP001328107">
    <property type="component" value="Unassembled WGS sequence"/>
</dbReference>
<gene>
    <name evidence="1" type="ORF">PMAYCL1PPCAC_20719</name>
</gene>
<name>A0AAN5CTX2_9BILA</name>